<keyword evidence="3 6" id="KW-0812">Transmembrane</keyword>
<feature type="transmembrane region" description="Helical" evidence="6">
    <location>
        <begin position="251"/>
        <end position="269"/>
    </location>
</feature>
<dbReference type="PANTHER" id="PTHR23510:SF65">
    <property type="entry name" value="SPX DOMAIN-CONTAINING MEMBRANE PROTEIN OS09G0521800"/>
    <property type="match status" value="1"/>
</dbReference>
<evidence type="ECO:0000256" key="1">
    <source>
        <dbReference type="ARBA" id="ARBA00004141"/>
    </source>
</evidence>
<evidence type="ECO:0000313" key="8">
    <source>
        <dbReference type="EMBL" id="KMZ74156.1"/>
    </source>
</evidence>
<dbReference type="PROSITE" id="PS51382">
    <property type="entry name" value="SPX"/>
    <property type="match status" value="1"/>
</dbReference>
<evidence type="ECO:0000256" key="6">
    <source>
        <dbReference type="SAM" id="Phobius"/>
    </source>
</evidence>
<evidence type="ECO:0000256" key="4">
    <source>
        <dbReference type="ARBA" id="ARBA00022989"/>
    </source>
</evidence>
<dbReference type="InterPro" id="IPR011701">
    <property type="entry name" value="MFS"/>
</dbReference>
<dbReference type="STRING" id="29655.A0A0K9PYT6"/>
<feature type="domain" description="SPX" evidence="7">
    <location>
        <begin position="2"/>
        <end position="146"/>
    </location>
</feature>
<accession>A0A0K9PYT6</accession>
<proteinExistence type="inferred from homology"/>
<reference evidence="9" key="1">
    <citation type="journal article" date="2016" name="Nature">
        <title>The genome of the seagrass Zostera marina reveals angiosperm adaptation to the sea.</title>
        <authorList>
            <person name="Olsen J.L."/>
            <person name="Rouze P."/>
            <person name="Verhelst B."/>
            <person name="Lin Y.-C."/>
            <person name="Bayer T."/>
            <person name="Collen J."/>
            <person name="Dattolo E."/>
            <person name="De Paoli E."/>
            <person name="Dittami S."/>
            <person name="Maumus F."/>
            <person name="Michel G."/>
            <person name="Kersting A."/>
            <person name="Lauritano C."/>
            <person name="Lohaus R."/>
            <person name="Toepel M."/>
            <person name="Tonon T."/>
            <person name="Vanneste K."/>
            <person name="Amirebrahimi M."/>
            <person name="Brakel J."/>
            <person name="Bostroem C."/>
            <person name="Chovatia M."/>
            <person name="Grimwood J."/>
            <person name="Jenkins J.W."/>
            <person name="Jueterbock A."/>
            <person name="Mraz A."/>
            <person name="Stam W.T."/>
            <person name="Tice H."/>
            <person name="Bornberg-Bauer E."/>
            <person name="Green P.J."/>
            <person name="Pearson G.A."/>
            <person name="Procaccini G."/>
            <person name="Duarte C.M."/>
            <person name="Schmutz J."/>
            <person name="Reusch T.B.H."/>
            <person name="Van de Peer Y."/>
        </authorList>
    </citation>
    <scope>NUCLEOTIDE SEQUENCE [LARGE SCALE GENOMIC DNA]</scope>
    <source>
        <strain evidence="9">cv. Finnish</strain>
    </source>
</reference>
<dbReference type="InterPro" id="IPR004331">
    <property type="entry name" value="SPX_dom"/>
</dbReference>
<keyword evidence="4 6" id="KW-1133">Transmembrane helix</keyword>
<feature type="transmembrane region" description="Helical" evidence="6">
    <location>
        <begin position="275"/>
        <end position="300"/>
    </location>
</feature>
<comment type="similarity">
    <text evidence="2">Belongs to the major facilitator superfamily.</text>
</comment>
<dbReference type="PANTHER" id="PTHR23510">
    <property type="entry name" value="INNER MEMBRANE TRANSPORT PROTEIN YAJR"/>
    <property type="match status" value="1"/>
</dbReference>
<keyword evidence="5 6" id="KW-0472">Membrane</keyword>
<dbReference type="OrthoDB" id="5588846at2759"/>
<dbReference type="Pfam" id="PF03105">
    <property type="entry name" value="SPX"/>
    <property type="match status" value="1"/>
</dbReference>
<feature type="transmembrane region" description="Helical" evidence="6">
    <location>
        <begin position="665"/>
        <end position="689"/>
    </location>
</feature>
<protein>
    <submittedName>
        <fullName evidence="8">SPX domain-containing membrane protein</fullName>
    </submittedName>
</protein>
<evidence type="ECO:0000256" key="2">
    <source>
        <dbReference type="ARBA" id="ARBA00008335"/>
    </source>
</evidence>
<dbReference type="InterPro" id="IPR045264">
    <property type="entry name" value="SPXM_SPX_plant"/>
</dbReference>
<dbReference type="GO" id="GO:0022857">
    <property type="term" value="F:transmembrane transporter activity"/>
    <property type="evidence" value="ECO:0000318"/>
    <property type="project" value="GO_Central"/>
</dbReference>
<sequence>MVNFGKSLKAGQVQEWSGYYINYMLMKKKVKQHAVSFKDGSLGQSEILAEFSRKLDDQIEKIVLFILEQQGLLASRIEKLSEQRVVLLEKPADQQKIYLLRQAFREIGEDLLKLIMFVDMNATAIRKILKKFDKRLEHKFTDHYVTTRANHPYSQLQQVFKHVGISAVIGALTRNLIDLQDNPGSMLSIYDQPSQSLKDPIIEAIIVAVDKVSNTTNLIQFLGQHALIMQEDLPISDGDVADKKTYHLPSLLLNLANAFLYMINTYIIVPTADDYATSLGAVATTCGIIIGSMAIAQIFSSVYFSAWSNKSYFHPLVFSSITLMFGNILYAFAYDANSIALLLIGRLLCGLGSARAVNRRYISDCVPLKQRIQASAGFVSASALGMACGPALAGLLQADFNIYFISINSNTLPGWAMALAWLVYLPCLWIFFKEPDRGDTEDNYFPEGDAENGGLAQPLLWNSDEKIEEKDEDRDYDDSEESVEDSHRPVTSIASAYGLLTPSVKVQLLIYFMLKFALEILLSASSVITTFYFDWTVSNVAVFLALLGLTVLPVNIFVGSYISNIFKERQILLVSEIIVMIGILLSFNVTSSYSVPQYVISALITFVAAEVLEGVNLSLLSHVMSSRLSKGTYNGGLLSTEAGTLARVAADVTITLTGYLGVSMVLNITLIPSLVICIFSIVATCFIYNSLY</sequence>
<dbReference type="InterPro" id="IPR051068">
    <property type="entry name" value="MFS_Domain-Containing_Protein"/>
</dbReference>
<dbReference type="InterPro" id="IPR036259">
    <property type="entry name" value="MFS_trans_sf"/>
</dbReference>
<feature type="transmembrane region" description="Helical" evidence="6">
    <location>
        <begin position="412"/>
        <end position="432"/>
    </location>
</feature>
<dbReference type="EMBL" id="LFYR01000391">
    <property type="protein sequence ID" value="KMZ74156.1"/>
    <property type="molecule type" value="Genomic_DNA"/>
</dbReference>
<dbReference type="SUPFAM" id="SSF103473">
    <property type="entry name" value="MFS general substrate transporter"/>
    <property type="match status" value="1"/>
</dbReference>
<feature type="transmembrane region" description="Helical" evidence="6">
    <location>
        <begin position="595"/>
        <end position="620"/>
    </location>
</feature>
<dbReference type="OMA" id="FYVEMNA"/>
<comment type="caution">
    <text evidence="8">The sequence shown here is derived from an EMBL/GenBank/DDBJ whole genome shotgun (WGS) entry which is preliminary data.</text>
</comment>
<keyword evidence="9" id="KW-1185">Reference proteome</keyword>
<feature type="transmembrane region" description="Helical" evidence="6">
    <location>
        <begin position="339"/>
        <end position="357"/>
    </location>
</feature>
<gene>
    <name evidence="8" type="ORF">ZOSMA_133G00050</name>
</gene>
<dbReference type="Pfam" id="PF07690">
    <property type="entry name" value="MFS_1"/>
    <property type="match status" value="1"/>
</dbReference>
<evidence type="ECO:0000256" key="3">
    <source>
        <dbReference type="ARBA" id="ARBA00022692"/>
    </source>
</evidence>
<dbReference type="Gene3D" id="1.20.1250.20">
    <property type="entry name" value="MFS general substrate transporter like domains"/>
    <property type="match status" value="1"/>
</dbReference>
<evidence type="ECO:0000259" key="7">
    <source>
        <dbReference type="PROSITE" id="PS51382"/>
    </source>
</evidence>
<evidence type="ECO:0000256" key="5">
    <source>
        <dbReference type="ARBA" id="ARBA00023136"/>
    </source>
</evidence>
<feature type="transmembrane region" description="Helical" evidence="6">
    <location>
        <begin position="571"/>
        <end position="589"/>
    </location>
</feature>
<dbReference type="GO" id="GO:0016020">
    <property type="term" value="C:membrane"/>
    <property type="evidence" value="ECO:0000318"/>
    <property type="project" value="GO_Central"/>
</dbReference>
<feature type="transmembrane region" description="Helical" evidence="6">
    <location>
        <begin position="508"/>
        <end position="533"/>
    </location>
</feature>
<organism evidence="8 9">
    <name type="scientific">Zostera marina</name>
    <name type="common">Eelgrass</name>
    <dbReference type="NCBI Taxonomy" id="29655"/>
    <lineage>
        <taxon>Eukaryota</taxon>
        <taxon>Viridiplantae</taxon>
        <taxon>Streptophyta</taxon>
        <taxon>Embryophyta</taxon>
        <taxon>Tracheophyta</taxon>
        <taxon>Spermatophyta</taxon>
        <taxon>Magnoliopsida</taxon>
        <taxon>Liliopsida</taxon>
        <taxon>Zosteraceae</taxon>
        <taxon>Zostera</taxon>
    </lineage>
</organism>
<feature type="transmembrane region" description="Helical" evidence="6">
    <location>
        <begin position="312"/>
        <end position="333"/>
    </location>
</feature>
<dbReference type="AlphaFoldDB" id="A0A0K9PYT6"/>
<comment type="subcellular location">
    <subcellularLocation>
        <location evidence="1">Membrane</location>
        <topology evidence="1">Multi-pass membrane protein</topology>
    </subcellularLocation>
</comment>
<name>A0A0K9PYT6_ZOSMR</name>
<feature type="transmembrane region" description="Helical" evidence="6">
    <location>
        <begin position="378"/>
        <end position="400"/>
    </location>
</feature>
<feature type="transmembrane region" description="Helical" evidence="6">
    <location>
        <begin position="539"/>
        <end position="559"/>
    </location>
</feature>
<dbReference type="Proteomes" id="UP000036987">
    <property type="component" value="Unassembled WGS sequence"/>
</dbReference>
<dbReference type="CDD" id="cd14479">
    <property type="entry name" value="SPX-MFS_plant"/>
    <property type="match status" value="1"/>
</dbReference>
<evidence type="ECO:0000313" key="9">
    <source>
        <dbReference type="Proteomes" id="UP000036987"/>
    </source>
</evidence>